<dbReference type="InterPro" id="IPR000467">
    <property type="entry name" value="G_patch_dom"/>
</dbReference>
<sequence>MEVKKTRSTVCVSGKEESDMSQREGDGQQLSSDNEGNNEPRKHKDTKSKKHKQKHRHKSKKNRKKSKGKSSSEDEEKLDKRRSQSRSSSKKRLGEEVASHAKERGVLPSLTVDEPIVMVAEESKINNIPLSSVAIVNDITKEDSSSSVQNTSAELVPSTNKADNECSKIVSLDVSLQLQSDTEPDKSLQSRSVFSPISVKQAQCFDEHAESALCGAGATQDILATLPEAKIAKDSVHLEKSNFVEHSSNSKSVTSTSSDVKTKEAIAEQTKIGFLKTVLTDELETPKVKEAIGAKEKLLGSDICPERERIPNTDMTAETNTDASELQENEIVSEEQVKDVLSTLKMDVEKKRSRSPEHQKSSPRQAERDVSSSPSTSNQKQKSCSPSHSDRRRTRSRSRSNRKLLRAECGVKRKPHSRANNEKKVSPNRMTKSREDARKQSRSNSRDESRRRSRSHSHDDRNNKSRSQSRNRKRKSRSHSDDRSKRSRSRSRGDRKRKSRSRSHDDRKKRRSRSLSRDRRRRRSRSQSRDDKRKRRYRSRSCDDRLKRSRSRSRDNRRKKSRSRSFGDRKKRSRSRSRDDRRKRSRSRSQDNRRKRSLSDGRRSRSHDKRRRSRSHSSDDQRKTSSSYVRNETCRSRHEERRKKSSSREDRRIKSSSRDNRQKKSCSRTCDGRGKKVASPHDNRSKRSSSHSHDESKKRSRSRSRERKKRSRSRSRDAQSKPSSPPRSQDGEKKASRADFKKSRSRSADRKKPAGNVSEDRSKLSPFSHKDKNKCRSRSPNVAGRGGSRERRRRSRSTSRKRRNNKSPLKLTELDKAQLLEIAKANASVVNPKVSVNVMNSIGPAAALFPLILQRQQAAAAAVAATTAASAVAGTTASVAQFPVTTTTSVTVPGAAGMTTTPAVTARQPDVAGVDKIKADVAASTKGFKMTAINNFTQFCKQITESKDDDGPVNKPVRSHDENAGVEEALTKAPFIHHPFKLNEPKPIAFSLNNLMVKPLQLKPPQATLSKEFPVSSGNQHRQKEQESVYGQWVPVEKSGTEEMDDKNQVFPKPVVGNIVDLGAVITKRAVAVQRLAQNPTDMEAMLLIARSQRQIESWAQASTEPGTFTGSTGVQILSPQELANTGQQAWLKKDQFLRAAPVNGGIGAQLMRKMGWSEGKGLGKNSSGPVEPIIMDFKTDRRGLLADGEKAQKKSGPLTIMKDLSGKHPVSALMEICTKRKWMAPDFIVVNDSGPDHRKNFLFKVIVNGCEYQPTTASPNKKHAKAMAATVVLQSMGLVPRNKPGS</sequence>
<feature type="compositionally biased region" description="Basic residues" evidence="2">
    <location>
        <begin position="604"/>
        <end position="615"/>
    </location>
</feature>
<dbReference type="GO" id="GO:0048024">
    <property type="term" value="P:regulation of mRNA splicing, via spliceosome"/>
    <property type="evidence" value="ECO:0007669"/>
    <property type="project" value="TreeGrafter"/>
</dbReference>
<dbReference type="CDD" id="cd19870">
    <property type="entry name" value="DSRM_SON-like"/>
    <property type="match status" value="1"/>
</dbReference>
<dbReference type="Gene3D" id="3.30.160.20">
    <property type="match status" value="1"/>
</dbReference>
<feature type="compositionally biased region" description="Polar residues" evidence="2">
    <location>
        <begin position="145"/>
        <end position="160"/>
    </location>
</feature>
<dbReference type="FunFam" id="3.30.160.20:FF:000053">
    <property type="entry name" value="protein SON isoform X1"/>
    <property type="match status" value="1"/>
</dbReference>
<protein>
    <submittedName>
        <fullName evidence="6">Protein SON isoform X4</fullName>
    </submittedName>
</protein>
<feature type="compositionally biased region" description="Basic residues" evidence="2">
    <location>
        <begin position="467"/>
        <end position="477"/>
    </location>
</feature>
<dbReference type="PANTHER" id="PTHR46528">
    <property type="entry name" value="PROTEIN SON"/>
    <property type="match status" value="1"/>
</dbReference>
<dbReference type="Pfam" id="PF14709">
    <property type="entry name" value="DND1_DSRM"/>
    <property type="match status" value="1"/>
</dbReference>
<evidence type="ECO:0000259" key="4">
    <source>
        <dbReference type="PROSITE" id="PS50174"/>
    </source>
</evidence>
<dbReference type="PROSITE" id="PS50174">
    <property type="entry name" value="G_PATCH"/>
    <property type="match status" value="1"/>
</dbReference>
<feature type="compositionally biased region" description="Basic and acidic residues" evidence="2">
    <location>
        <begin position="646"/>
        <end position="662"/>
    </location>
</feature>
<name>A0AAJ7XC40_PETMA</name>
<dbReference type="GO" id="GO:0003723">
    <property type="term" value="F:RNA binding"/>
    <property type="evidence" value="ECO:0007669"/>
    <property type="project" value="UniProtKB-UniRule"/>
</dbReference>
<feature type="compositionally biased region" description="Polar residues" evidence="2">
    <location>
        <begin position="313"/>
        <end position="324"/>
    </location>
</feature>
<feature type="compositionally biased region" description="Basic residues" evidence="2">
    <location>
        <begin position="547"/>
        <end position="575"/>
    </location>
</feature>
<feature type="compositionally biased region" description="Polar residues" evidence="2">
    <location>
        <begin position="371"/>
        <end position="384"/>
    </location>
</feature>
<dbReference type="InterPro" id="IPR032922">
    <property type="entry name" value="SON"/>
</dbReference>
<feature type="compositionally biased region" description="Basic residues" evidence="2">
    <location>
        <begin position="790"/>
        <end position="805"/>
    </location>
</feature>
<dbReference type="RefSeq" id="XP_032828727.1">
    <property type="nucleotide sequence ID" value="XM_032972836.1"/>
</dbReference>
<feature type="compositionally biased region" description="Polar residues" evidence="2">
    <location>
        <begin position="28"/>
        <end position="37"/>
    </location>
</feature>
<keyword evidence="1" id="KW-0694">RNA-binding</keyword>
<feature type="region of interest" description="Disordered" evidence="2">
    <location>
        <begin position="1"/>
        <end position="107"/>
    </location>
</feature>
<feature type="compositionally biased region" description="Basic and acidic residues" evidence="2">
    <location>
        <begin position="297"/>
        <end position="311"/>
    </location>
</feature>
<gene>
    <name evidence="6" type="primary">SON</name>
</gene>
<feature type="domain" description="DRBM" evidence="3">
    <location>
        <begin position="1209"/>
        <end position="1279"/>
    </location>
</feature>
<feature type="compositionally biased region" description="Basic residues" evidence="2">
    <location>
        <begin position="698"/>
        <end position="713"/>
    </location>
</feature>
<evidence type="ECO:0000313" key="5">
    <source>
        <dbReference type="Proteomes" id="UP001318040"/>
    </source>
</evidence>
<feature type="compositionally biased region" description="Basic and acidic residues" evidence="2">
    <location>
        <begin position="92"/>
        <end position="105"/>
    </location>
</feature>
<feature type="compositionally biased region" description="Basic and acidic residues" evidence="2">
    <location>
        <begin position="432"/>
        <end position="463"/>
    </location>
</feature>
<dbReference type="PROSITE" id="PS50137">
    <property type="entry name" value="DS_RBD"/>
    <property type="match status" value="1"/>
</dbReference>
<feature type="compositionally biased region" description="Basic and acidic residues" evidence="2">
    <location>
        <begin position="14"/>
        <end position="26"/>
    </location>
</feature>
<dbReference type="SMART" id="SM00443">
    <property type="entry name" value="G_patch"/>
    <property type="match status" value="1"/>
</dbReference>
<accession>A0AAJ7XC40</accession>
<feature type="compositionally biased region" description="Basic residues" evidence="2">
    <location>
        <begin position="390"/>
        <end position="404"/>
    </location>
</feature>
<feature type="region of interest" description="Disordered" evidence="2">
    <location>
        <begin position="297"/>
        <end position="812"/>
    </location>
</feature>
<evidence type="ECO:0000256" key="2">
    <source>
        <dbReference type="SAM" id="MobiDB-lite"/>
    </source>
</evidence>
<evidence type="ECO:0000259" key="3">
    <source>
        <dbReference type="PROSITE" id="PS50137"/>
    </source>
</evidence>
<dbReference type="InterPro" id="IPR014720">
    <property type="entry name" value="dsRBD_dom"/>
</dbReference>
<evidence type="ECO:0000313" key="6">
    <source>
        <dbReference type="RefSeq" id="XP_032828727.1"/>
    </source>
</evidence>
<feature type="compositionally biased region" description="Basic and acidic residues" evidence="2">
    <location>
        <begin position="576"/>
        <end position="603"/>
    </location>
</feature>
<feature type="compositionally biased region" description="Basic residues" evidence="2">
    <location>
        <begin position="485"/>
        <end position="539"/>
    </location>
</feature>
<dbReference type="Proteomes" id="UP001318040">
    <property type="component" value="Chromosome 49"/>
</dbReference>
<dbReference type="GO" id="GO:0051726">
    <property type="term" value="P:regulation of cell cycle"/>
    <property type="evidence" value="ECO:0007669"/>
    <property type="project" value="InterPro"/>
</dbReference>
<feature type="compositionally biased region" description="Basic and acidic residues" evidence="2">
    <location>
        <begin position="670"/>
        <end position="697"/>
    </location>
</feature>
<proteinExistence type="predicted"/>
<feature type="region of interest" description="Disordered" evidence="2">
    <location>
        <begin position="242"/>
        <end position="262"/>
    </location>
</feature>
<feature type="domain" description="G-patch" evidence="4">
    <location>
        <begin position="1144"/>
        <end position="1190"/>
    </location>
</feature>
<feature type="compositionally biased region" description="Low complexity" evidence="2">
    <location>
        <begin position="247"/>
        <end position="259"/>
    </location>
</feature>
<evidence type="ECO:0000256" key="1">
    <source>
        <dbReference type="PROSITE-ProRule" id="PRU00266"/>
    </source>
</evidence>
<dbReference type="PANTHER" id="PTHR46528:SF1">
    <property type="entry name" value="PROTEIN SON"/>
    <property type="match status" value="1"/>
</dbReference>
<feature type="region of interest" description="Disordered" evidence="2">
    <location>
        <begin position="141"/>
        <end position="160"/>
    </location>
</feature>
<keyword evidence="5" id="KW-1185">Reference proteome</keyword>
<feature type="compositionally biased region" description="Basic and acidic residues" evidence="2">
    <location>
        <begin position="729"/>
        <end position="763"/>
    </location>
</feature>
<feature type="compositionally biased region" description="Basic and acidic residues" evidence="2">
    <location>
        <begin position="346"/>
        <end position="370"/>
    </location>
</feature>
<feature type="compositionally biased region" description="Basic residues" evidence="2">
    <location>
        <begin position="41"/>
        <end position="68"/>
    </location>
</feature>
<dbReference type="Pfam" id="PF01585">
    <property type="entry name" value="G-patch"/>
    <property type="match status" value="1"/>
</dbReference>
<dbReference type="SMART" id="SM00358">
    <property type="entry name" value="DSRM"/>
    <property type="match status" value="1"/>
</dbReference>
<reference evidence="6" key="1">
    <citation type="submission" date="2025-08" db="UniProtKB">
        <authorList>
            <consortium name="RefSeq"/>
        </authorList>
    </citation>
    <scope>IDENTIFICATION</scope>
    <source>
        <tissue evidence="6">Sperm</tissue>
    </source>
</reference>
<organism evidence="5 6">
    <name type="scientific">Petromyzon marinus</name>
    <name type="common">Sea lamprey</name>
    <dbReference type="NCBI Taxonomy" id="7757"/>
    <lineage>
        <taxon>Eukaryota</taxon>
        <taxon>Metazoa</taxon>
        <taxon>Chordata</taxon>
        <taxon>Craniata</taxon>
        <taxon>Vertebrata</taxon>
        <taxon>Cyclostomata</taxon>
        <taxon>Hyperoartia</taxon>
        <taxon>Petromyzontiformes</taxon>
        <taxon>Petromyzontidae</taxon>
        <taxon>Petromyzon</taxon>
    </lineage>
</organism>
<dbReference type="SUPFAM" id="SSF54768">
    <property type="entry name" value="dsRNA-binding domain-like"/>
    <property type="match status" value="1"/>
</dbReference>